<dbReference type="OrthoDB" id="850705at2"/>
<sequence length="237" mass="27536">MDPLIFDDKWTLSFFSFLKNNNLEIQFSTKKKKIIFLNANGEKLFSLRTSVQLHMDVQKEVLILEEFSNYLIILIRSGLAAVGLVQNGELLHHKVFRAYMVRKKQGKSQVKYLKTKGKSRAGSRVRLGETMEFFQDIGIRVNTHLKDYPVDHIGLSISTTLLPYFFNENPVLNLDKKDPRIFKIPKHVGSPTLENLFLVKNFLEKNEWYVMEGGLALLQIFNAQKKSLDHEEDSEDW</sequence>
<accession>K1LFA4</accession>
<evidence type="ECO:0000259" key="1">
    <source>
        <dbReference type="PROSITE" id="PS52044"/>
    </source>
</evidence>
<proteinExistence type="predicted"/>
<comment type="caution">
    <text evidence="2">The sequence shown here is derived from an EMBL/GenBank/DDBJ whole genome shotgun (WGS) entry which is preliminary data.</text>
</comment>
<reference evidence="2 3" key="1">
    <citation type="journal article" date="2012" name="J. Bacteriol.">
        <title>Draft Genome Sequence of Cecembia lonarensis Strain LW9T, Isolated from Lonar Lake, a Haloalkaline Lake in India.</title>
        <authorList>
            <person name="Shivaji S."/>
            <person name="Ara S."/>
            <person name="Singh A."/>
            <person name="Pinnaka A.K."/>
        </authorList>
    </citation>
    <scope>NUCLEOTIDE SEQUENCE [LARGE SCALE GENOMIC DNA]</scope>
    <source>
        <strain evidence="2 3">LW9</strain>
    </source>
</reference>
<dbReference type="RefSeq" id="WP_009183449.1">
    <property type="nucleotide sequence ID" value="NZ_AMGM01000004.1"/>
</dbReference>
<dbReference type="PATRIC" id="fig|1225176.3.peg.424"/>
<dbReference type="InterPro" id="IPR041175">
    <property type="entry name" value="VLRF1/Vms1"/>
</dbReference>
<name>K1LFA4_CECL9</name>
<dbReference type="Pfam" id="PF18826">
    <property type="entry name" value="bVLRF1"/>
    <property type="match status" value="1"/>
</dbReference>
<organism evidence="2 3">
    <name type="scientific">Cecembia lonarensis (strain CCUG 58316 / KCTC 22772 / LW9)</name>
    <dbReference type="NCBI Taxonomy" id="1225176"/>
    <lineage>
        <taxon>Bacteria</taxon>
        <taxon>Pseudomonadati</taxon>
        <taxon>Bacteroidota</taxon>
        <taxon>Cytophagia</taxon>
        <taxon>Cytophagales</taxon>
        <taxon>Cyclobacteriaceae</taxon>
        <taxon>Cecembia</taxon>
    </lineage>
</organism>
<keyword evidence="3" id="KW-1185">Reference proteome</keyword>
<dbReference type="EMBL" id="AMGM01000004">
    <property type="protein sequence ID" value="EKB50872.1"/>
    <property type="molecule type" value="Genomic_DNA"/>
</dbReference>
<dbReference type="PROSITE" id="PS52044">
    <property type="entry name" value="VLRF1"/>
    <property type="match status" value="1"/>
</dbReference>
<feature type="domain" description="VLRF1" evidence="1">
    <location>
        <begin position="66"/>
        <end position="206"/>
    </location>
</feature>
<evidence type="ECO:0000313" key="2">
    <source>
        <dbReference type="EMBL" id="EKB50872.1"/>
    </source>
</evidence>
<protein>
    <recommendedName>
        <fullName evidence="1">VLRF1 domain-containing protein</fullName>
    </recommendedName>
</protein>
<dbReference type="AlphaFoldDB" id="K1LFA4"/>
<dbReference type="Proteomes" id="UP000004478">
    <property type="component" value="Unassembled WGS sequence"/>
</dbReference>
<gene>
    <name evidence="2" type="ORF">B879_00400</name>
</gene>
<evidence type="ECO:0000313" key="3">
    <source>
        <dbReference type="Proteomes" id="UP000004478"/>
    </source>
</evidence>